<feature type="region of interest" description="Disordered" evidence="6">
    <location>
        <begin position="1"/>
        <end position="90"/>
    </location>
</feature>
<keyword evidence="8" id="KW-1185">Reference proteome</keyword>
<dbReference type="GO" id="GO:0005829">
    <property type="term" value="C:cytosol"/>
    <property type="evidence" value="ECO:0007669"/>
    <property type="project" value="UniProtKB-SubCell"/>
</dbReference>
<gene>
    <name evidence="7" type="ORF">M422DRAFT_785060</name>
</gene>
<keyword evidence="4" id="KW-0648">Protein biosynthesis</keyword>
<evidence type="ECO:0000256" key="2">
    <source>
        <dbReference type="ARBA" id="ARBA00022490"/>
    </source>
</evidence>
<dbReference type="HOGENOM" id="CLU_1548592_0_0_1"/>
<dbReference type="Proteomes" id="UP000054279">
    <property type="component" value="Unassembled WGS sequence"/>
</dbReference>
<sequence>MATAEPSRGLKAPPKPPRLSRAEMRAKQEKDRAVKEAVKAQGGGKNAAKGSASKGPSASSSTSQQQSLKASKATESAKVPHSSKDLPPAITTHETAAQQTRGLRIFSHFGVPRDTKTLKLKGTTIHPAIIRLGLQFSEFKIVGANARCVAMLNAFKTVRDIHYDRVMVIKVLF</sequence>
<dbReference type="EMBL" id="KN837350">
    <property type="protein sequence ID" value="KIJ26980.1"/>
    <property type="molecule type" value="Genomic_DNA"/>
</dbReference>
<protein>
    <submittedName>
        <fullName evidence="7">Uncharacterized protein</fullName>
    </submittedName>
</protein>
<feature type="compositionally biased region" description="Basic and acidic residues" evidence="6">
    <location>
        <begin position="20"/>
        <end position="38"/>
    </location>
</feature>
<evidence type="ECO:0000313" key="8">
    <source>
        <dbReference type="Proteomes" id="UP000054279"/>
    </source>
</evidence>
<organism evidence="7 8">
    <name type="scientific">Sphaerobolus stellatus (strain SS14)</name>
    <dbReference type="NCBI Taxonomy" id="990650"/>
    <lineage>
        <taxon>Eukaryota</taxon>
        <taxon>Fungi</taxon>
        <taxon>Dikarya</taxon>
        <taxon>Basidiomycota</taxon>
        <taxon>Agaricomycotina</taxon>
        <taxon>Agaricomycetes</taxon>
        <taxon>Phallomycetidae</taxon>
        <taxon>Geastrales</taxon>
        <taxon>Sphaerobolaceae</taxon>
        <taxon>Sphaerobolus</taxon>
    </lineage>
</organism>
<evidence type="ECO:0000256" key="3">
    <source>
        <dbReference type="ARBA" id="ARBA00022540"/>
    </source>
</evidence>
<evidence type="ECO:0000256" key="5">
    <source>
        <dbReference type="ARBA" id="ARBA00046432"/>
    </source>
</evidence>
<evidence type="ECO:0000313" key="7">
    <source>
        <dbReference type="EMBL" id="KIJ26980.1"/>
    </source>
</evidence>
<dbReference type="PANTHER" id="PTHR10233:SF14">
    <property type="entry name" value="TRANSLATION INITIATION FACTOR EIF-2B SUBUNIT DELTA"/>
    <property type="match status" value="1"/>
</dbReference>
<dbReference type="GO" id="GO:0003743">
    <property type="term" value="F:translation initiation factor activity"/>
    <property type="evidence" value="ECO:0007669"/>
    <property type="project" value="UniProtKB-KW"/>
</dbReference>
<dbReference type="AlphaFoldDB" id="A0A0C9UNX3"/>
<evidence type="ECO:0000256" key="6">
    <source>
        <dbReference type="SAM" id="MobiDB-lite"/>
    </source>
</evidence>
<reference evidence="7 8" key="1">
    <citation type="submission" date="2014-06" db="EMBL/GenBank/DDBJ databases">
        <title>Evolutionary Origins and Diversification of the Mycorrhizal Mutualists.</title>
        <authorList>
            <consortium name="DOE Joint Genome Institute"/>
            <consortium name="Mycorrhizal Genomics Consortium"/>
            <person name="Kohler A."/>
            <person name="Kuo A."/>
            <person name="Nagy L.G."/>
            <person name="Floudas D."/>
            <person name="Copeland A."/>
            <person name="Barry K.W."/>
            <person name="Cichocki N."/>
            <person name="Veneault-Fourrey C."/>
            <person name="LaButti K."/>
            <person name="Lindquist E.A."/>
            <person name="Lipzen A."/>
            <person name="Lundell T."/>
            <person name="Morin E."/>
            <person name="Murat C."/>
            <person name="Riley R."/>
            <person name="Ohm R."/>
            <person name="Sun H."/>
            <person name="Tunlid A."/>
            <person name="Henrissat B."/>
            <person name="Grigoriev I.V."/>
            <person name="Hibbett D.S."/>
            <person name="Martin F."/>
        </authorList>
    </citation>
    <scope>NUCLEOTIDE SEQUENCE [LARGE SCALE GENOMIC DNA]</scope>
    <source>
        <strain evidence="7 8">SS14</strain>
    </source>
</reference>
<comment type="subunit">
    <text evidence="5">Component of the translation initiation factor 2B (eIF2B) complex which is a heterodecamer of two sets of five different subunits: alpha, beta, gamma, delta and epsilon. Subunits alpha, beta and delta comprise a regulatory subcomplex and subunits epsilon and gamma comprise a catalytic subcomplex. Within the complex, the hexameric regulatory complex resides at the center, with the two heterodimeric catalytic subcomplexes bound on opposite sides.</text>
</comment>
<keyword evidence="2" id="KW-0963">Cytoplasm</keyword>
<keyword evidence="3" id="KW-0396">Initiation factor</keyword>
<evidence type="ECO:0000256" key="4">
    <source>
        <dbReference type="ARBA" id="ARBA00022917"/>
    </source>
</evidence>
<name>A0A0C9UNX3_SPHS4</name>
<dbReference type="OrthoDB" id="10254737at2759"/>
<feature type="compositionally biased region" description="Low complexity" evidence="6">
    <location>
        <begin position="46"/>
        <end position="73"/>
    </location>
</feature>
<comment type="subcellular location">
    <subcellularLocation>
        <location evidence="1">Cytoplasm</location>
        <location evidence="1">Cytosol</location>
    </subcellularLocation>
</comment>
<evidence type="ECO:0000256" key="1">
    <source>
        <dbReference type="ARBA" id="ARBA00004514"/>
    </source>
</evidence>
<accession>A0A0C9UNX3</accession>
<proteinExistence type="predicted"/>
<dbReference type="PANTHER" id="PTHR10233">
    <property type="entry name" value="TRANSLATION INITIATION FACTOR EIF-2B"/>
    <property type="match status" value="1"/>
</dbReference>